<gene>
    <name evidence="1" type="ORF">Adu01nite_81880</name>
</gene>
<dbReference type="SUPFAM" id="SSF53067">
    <property type="entry name" value="Actin-like ATPase domain"/>
    <property type="match status" value="2"/>
</dbReference>
<dbReference type="InterPro" id="IPR052519">
    <property type="entry name" value="Euk-type_GlcNAc_Kinase"/>
</dbReference>
<dbReference type="EMBL" id="BOML01000070">
    <property type="protein sequence ID" value="GIE06838.1"/>
    <property type="molecule type" value="Genomic_DNA"/>
</dbReference>
<dbReference type="PANTHER" id="PTHR43190">
    <property type="entry name" value="N-ACETYL-D-GLUCOSAMINE KINASE"/>
    <property type="match status" value="1"/>
</dbReference>
<evidence type="ECO:0000313" key="1">
    <source>
        <dbReference type="EMBL" id="GIE06838.1"/>
    </source>
</evidence>
<accession>A0ABQ3ZAH2</accession>
<sequence>MTRAYLAVDAGNSKTVALVTDAEGTVLGRGRGGNGDMYGADSVAEALESVFGAVELALHRAGLTAGDLASAAFRIAGVDYPEDAVFWDEQLRSRFPELGRLSVKNDAYASLRLLDGSGVAVSITVGTGPAVAARAKDGREEHSGFFVFDHLGGGGLGNAALRAVALAWMGSGPATSLTDAMCTFYGVADGWHLRHEFTRRFGARPATDLWRAARLVLAAAGDGDPVARDIVGTQAEAFVRYAEWCTRRAGVDLASGDLPVLLNGSVATSEHPAMRDALTAELARVAPAARVVVADASPLSGVVLDALAEGGLDIGPDLLTRVRGAHPDDFLTT</sequence>
<comment type="caution">
    <text evidence="1">The sequence shown here is derived from an EMBL/GenBank/DDBJ whole genome shotgun (WGS) entry which is preliminary data.</text>
</comment>
<evidence type="ECO:0000313" key="2">
    <source>
        <dbReference type="Proteomes" id="UP000637628"/>
    </source>
</evidence>
<dbReference type="Proteomes" id="UP000637628">
    <property type="component" value="Unassembled WGS sequence"/>
</dbReference>
<proteinExistence type="predicted"/>
<evidence type="ECO:0008006" key="3">
    <source>
        <dbReference type="Google" id="ProtNLM"/>
    </source>
</evidence>
<name>A0ABQ3ZAH2_9ACTN</name>
<dbReference type="RefSeq" id="WP_203734698.1">
    <property type="nucleotide sequence ID" value="NZ_BAAATX010000026.1"/>
</dbReference>
<keyword evidence="2" id="KW-1185">Reference proteome</keyword>
<organism evidence="1 2">
    <name type="scientific">Paractinoplanes durhamensis</name>
    <dbReference type="NCBI Taxonomy" id="113563"/>
    <lineage>
        <taxon>Bacteria</taxon>
        <taxon>Bacillati</taxon>
        <taxon>Actinomycetota</taxon>
        <taxon>Actinomycetes</taxon>
        <taxon>Micromonosporales</taxon>
        <taxon>Micromonosporaceae</taxon>
        <taxon>Paractinoplanes</taxon>
    </lineage>
</organism>
<dbReference type="InterPro" id="IPR043129">
    <property type="entry name" value="ATPase_NBD"/>
</dbReference>
<protein>
    <recommendedName>
        <fullName evidence="3">ATPase</fullName>
    </recommendedName>
</protein>
<dbReference type="PANTHER" id="PTHR43190:SF3">
    <property type="entry name" value="N-ACETYL-D-GLUCOSAMINE KINASE"/>
    <property type="match status" value="1"/>
</dbReference>
<dbReference type="Gene3D" id="3.30.420.40">
    <property type="match status" value="2"/>
</dbReference>
<reference evidence="1 2" key="1">
    <citation type="submission" date="2021-01" db="EMBL/GenBank/DDBJ databases">
        <title>Whole genome shotgun sequence of Actinoplanes durhamensis NBRC 14914.</title>
        <authorList>
            <person name="Komaki H."/>
            <person name="Tamura T."/>
        </authorList>
    </citation>
    <scope>NUCLEOTIDE SEQUENCE [LARGE SCALE GENOMIC DNA]</scope>
    <source>
        <strain evidence="1 2">NBRC 14914</strain>
    </source>
</reference>